<dbReference type="AlphaFoldDB" id="A0A7R8YWQ2"/>
<dbReference type="EMBL" id="LR899012">
    <property type="protein sequence ID" value="CAD7088643.1"/>
    <property type="molecule type" value="Genomic_DNA"/>
</dbReference>
<proteinExistence type="predicted"/>
<evidence type="ECO:0008006" key="4">
    <source>
        <dbReference type="Google" id="ProtNLM"/>
    </source>
</evidence>
<gene>
    <name evidence="2" type="ORF">HERILL_LOCUS11249</name>
</gene>
<feature type="signal peptide" evidence="1">
    <location>
        <begin position="1"/>
        <end position="22"/>
    </location>
</feature>
<evidence type="ECO:0000313" key="2">
    <source>
        <dbReference type="EMBL" id="CAD7088643.1"/>
    </source>
</evidence>
<evidence type="ECO:0000313" key="3">
    <source>
        <dbReference type="Proteomes" id="UP000594454"/>
    </source>
</evidence>
<protein>
    <recommendedName>
        <fullName evidence="4">Fibronectin type-III domain-containing protein</fullName>
    </recommendedName>
</protein>
<dbReference type="InParanoid" id="A0A7R8YWQ2"/>
<name>A0A7R8YWQ2_HERIL</name>
<keyword evidence="1" id="KW-0732">Signal</keyword>
<sequence length="402" mass="45283">MTYKRAGVVWFLIMCYIKLSSPAYTKKNSTESIDDLVTTLFKEDGSLLLNLKWRARLNPGTNLDVIINPRGEGCSNKPCSEYGLPGNTTEITFPKDVGQFIEYGQCTFEPGCSYFVKVTTEKRHIQRNLTMTLPGDCYLGICSCRHFKDLPIPDVSAGILDSNSLNISWTIPPLKSKLLERNVTLNSVFISISQGNTQLLTWGGKQSSIYSHFYPLNLTTYNHSTTSKHHFNLSTKLVPGSYYIIRAHIVDVRGCRSRESIFTLPVRVTKNESRQSTESTSSKNSPFHDWKVTELLEIVLRQVDMSAVSTFAVAMQIIQDFCLHILLNGNRITKAFSVQLGNRTLNVETQHHLEYVAHKPALDVGLLCSLMPPENNSAHTDITQDDSRKMDVTHLPMSPMIR</sequence>
<dbReference type="Proteomes" id="UP000594454">
    <property type="component" value="Chromosome 4"/>
</dbReference>
<keyword evidence="3" id="KW-1185">Reference proteome</keyword>
<evidence type="ECO:0000256" key="1">
    <source>
        <dbReference type="SAM" id="SignalP"/>
    </source>
</evidence>
<feature type="chain" id="PRO_5030521886" description="Fibronectin type-III domain-containing protein" evidence="1">
    <location>
        <begin position="23"/>
        <end position="402"/>
    </location>
</feature>
<organism evidence="2 3">
    <name type="scientific">Hermetia illucens</name>
    <name type="common">Black soldier fly</name>
    <dbReference type="NCBI Taxonomy" id="343691"/>
    <lineage>
        <taxon>Eukaryota</taxon>
        <taxon>Metazoa</taxon>
        <taxon>Ecdysozoa</taxon>
        <taxon>Arthropoda</taxon>
        <taxon>Hexapoda</taxon>
        <taxon>Insecta</taxon>
        <taxon>Pterygota</taxon>
        <taxon>Neoptera</taxon>
        <taxon>Endopterygota</taxon>
        <taxon>Diptera</taxon>
        <taxon>Brachycera</taxon>
        <taxon>Stratiomyomorpha</taxon>
        <taxon>Stratiomyidae</taxon>
        <taxon>Hermetiinae</taxon>
        <taxon>Hermetia</taxon>
    </lineage>
</organism>
<dbReference type="OrthoDB" id="3256376at2759"/>
<accession>A0A7R8YWQ2</accession>
<reference evidence="2 3" key="1">
    <citation type="submission" date="2020-11" db="EMBL/GenBank/DDBJ databases">
        <authorList>
            <person name="Wallbank WR R."/>
            <person name="Pardo Diaz C."/>
            <person name="Kozak K."/>
            <person name="Martin S."/>
            <person name="Jiggins C."/>
            <person name="Moest M."/>
            <person name="Warren A I."/>
            <person name="Generalovic N T."/>
            <person name="Byers J.R.P. K."/>
            <person name="Montejo-Kovacevich G."/>
            <person name="Yen C E."/>
        </authorList>
    </citation>
    <scope>NUCLEOTIDE SEQUENCE [LARGE SCALE GENOMIC DNA]</scope>
</reference>